<evidence type="ECO:0000313" key="12">
    <source>
        <dbReference type="EMBL" id="KAA8632146.1"/>
    </source>
</evidence>
<dbReference type="GO" id="GO:0000421">
    <property type="term" value="C:autophagosome membrane"/>
    <property type="evidence" value="ECO:0007669"/>
    <property type="project" value="TreeGrafter"/>
</dbReference>
<evidence type="ECO:0000256" key="3">
    <source>
        <dbReference type="ARBA" id="ARBA00015875"/>
    </source>
</evidence>
<dbReference type="EMBL" id="NMPR01000061">
    <property type="protein sequence ID" value="KAA8632146.1"/>
    <property type="molecule type" value="Genomic_DNA"/>
</dbReference>
<accession>A0A8S8ZT37</accession>
<evidence type="ECO:0000256" key="1">
    <source>
        <dbReference type="ARBA" id="ARBA00004623"/>
    </source>
</evidence>
<dbReference type="GO" id="GO:0034274">
    <property type="term" value="C:Atg12-Atg5-Atg16 complex"/>
    <property type="evidence" value="ECO:0007669"/>
    <property type="project" value="TreeGrafter"/>
</dbReference>
<evidence type="ECO:0000256" key="6">
    <source>
        <dbReference type="ARBA" id="ARBA00022786"/>
    </source>
</evidence>
<evidence type="ECO:0000256" key="9">
    <source>
        <dbReference type="ARBA" id="ARBA00023136"/>
    </source>
</evidence>
<dbReference type="Gene3D" id="3.10.20.90">
    <property type="entry name" value="Phosphatidylinositol 3-kinase Catalytic Subunit, Chain A, domain 1"/>
    <property type="match status" value="1"/>
</dbReference>
<evidence type="ECO:0000256" key="5">
    <source>
        <dbReference type="ARBA" id="ARBA00022499"/>
    </source>
</evidence>
<keyword evidence="9 10" id="KW-0472">Membrane</keyword>
<proteinExistence type="inferred from homology"/>
<dbReference type="FunFam" id="3.10.20.90:FF:000148">
    <property type="entry name" value="Ubiquitin-like protein ATG12"/>
    <property type="match status" value="1"/>
</dbReference>
<keyword evidence="4 10" id="KW-0813">Transport</keyword>
<comment type="caution">
    <text evidence="12">The sequence shown here is derived from an EMBL/GenBank/DDBJ whole genome shotgun (WGS) entry which is preliminary data.</text>
</comment>
<dbReference type="GO" id="GO:0019776">
    <property type="term" value="F:Atg8-family ligase activity"/>
    <property type="evidence" value="ECO:0007669"/>
    <property type="project" value="TreeGrafter"/>
</dbReference>
<comment type="subunit">
    <text evidence="10">Forms a conjugate with ATG5.</text>
</comment>
<evidence type="ECO:0000256" key="10">
    <source>
        <dbReference type="RuleBase" id="RU361201"/>
    </source>
</evidence>
<dbReference type="GO" id="GO:0000422">
    <property type="term" value="P:autophagy of mitochondrion"/>
    <property type="evidence" value="ECO:0007669"/>
    <property type="project" value="TreeGrafter"/>
</dbReference>
<dbReference type="PANTHER" id="PTHR13385">
    <property type="entry name" value="AUTOPHAGY PROTEIN 12"/>
    <property type="match status" value="1"/>
</dbReference>
<dbReference type="GO" id="GO:0097352">
    <property type="term" value="P:autophagosome maturation"/>
    <property type="evidence" value="ECO:0007669"/>
    <property type="project" value="TreeGrafter"/>
</dbReference>
<evidence type="ECO:0000256" key="8">
    <source>
        <dbReference type="ARBA" id="ARBA00023006"/>
    </source>
</evidence>
<dbReference type="InterPro" id="IPR029071">
    <property type="entry name" value="Ubiquitin-like_domsf"/>
</dbReference>
<comment type="subcellular location">
    <subcellularLocation>
        <location evidence="1 10">Preautophagosomal structure membrane</location>
        <topology evidence="1 10">Peripheral membrane protein</topology>
    </subcellularLocation>
</comment>
<dbReference type="GO" id="GO:0034045">
    <property type="term" value="C:phagophore assembly site membrane"/>
    <property type="evidence" value="ECO:0007669"/>
    <property type="project" value="UniProtKB-SubCell"/>
</dbReference>
<feature type="region of interest" description="Disordered" evidence="11">
    <location>
        <begin position="1"/>
        <end position="40"/>
    </location>
</feature>
<evidence type="ECO:0000256" key="2">
    <source>
        <dbReference type="ARBA" id="ARBA00007778"/>
    </source>
</evidence>
<dbReference type="GO" id="GO:0000045">
    <property type="term" value="P:autophagosome assembly"/>
    <property type="evidence" value="ECO:0007669"/>
    <property type="project" value="InterPro"/>
</dbReference>
<reference evidence="12 13" key="1">
    <citation type="submission" date="2017-07" db="EMBL/GenBank/DDBJ databases">
        <title>Genome sequence of the Sordaria macrospora wild type strain R19027.</title>
        <authorList>
            <person name="Nowrousian M."/>
            <person name="Teichert I."/>
            <person name="Kueck U."/>
        </authorList>
    </citation>
    <scope>NUCLEOTIDE SEQUENCE [LARGE SCALE GENOMIC DNA]</scope>
    <source>
        <strain evidence="12 13">R19027</strain>
        <tissue evidence="12">Mycelium</tissue>
    </source>
</reference>
<dbReference type="OMA" id="YNRYAIR"/>
<dbReference type="Proteomes" id="UP000433876">
    <property type="component" value="Unassembled WGS sequence"/>
</dbReference>
<comment type="similarity">
    <text evidence="2 10">Belongs to the ATG12 family.</text>
</comment>
<dbReference type="InterPro" id="IPR007242">
    <property type="entry name" value="Atg12"/>
</dbReference>
<dbReference type="VEuPathDB" id="FungiDB:SMAC_06998"/>
<feature type="compositionally biased region" description="Low complexity" evidence="11">
    <location>
        <begin position="13"/>
        <end position="27"/>
    </location>
</feature>
<evidence type="ECO:0000313" key="13">
    <source>
        <dbReference type="Proteomes" id="UP000433876"/>
    </source>
</evidence>
<comment type="function">
    <text evidence="10">Ubiquitin-like protein involved in cytoplasm to vacuole transport (Cvt), autophagy vesicles formation, mitophagy, and nucleophagy.</text>
</comment>
<keyword evidence="6 10" id="KW-0833">Ubl conjugation pathway</keyword>
<sequence length="215" mass="23427">MASPQPPFGGGSNSNSNTASPSNNLSPTASPLLEGRDSPNLPLTMTASTVLMTLPRDATAALAEAGKFGQEKVVIRFKPVGSAPALRREQVKVSSTERFDTVMTYIRKTLKCRESDSVFLYVNSVFAPALDEVVGNLWRCFKDSTNQLNVSYSMTPSFGRAWLPSTVDVLELLLELSLRRLSLLAMVRSTEGKKAIRTPTSRTLSGGGYDYLLWT</sequence>
<name>A0A8S8ZT37_SORMA</name>
<dbReference type="Pfam" id="PF04110">
    <property type="entry name" value="APG12"/>
    <property type="match status" value="1"/>
</dbReference>
<dbReference type="GO" id="GO:0061723">
    <property type="term" value="P:glycophagy"/>
    <property type="evidence" value="ECO:0007669"/>
    <property type="project" value="TreeGrafter"/>
</dbReference>
<keyword evidence="7 10" id="KW-0653">Protein transport</keyword>
<dbReference type="AlphaFoldDB" id="A0A8S8ZT37"/>
<keyword evidence="5 10" id="KW-1017">Isopeptide bond</keyword>
<evidence type="ECO:0000256" key="11">
    <source>
        <dbReference type="SAM" id="MobiDB-lite"/>
    </source>
</evidence>
<dbReference type="SUPFAM" id="SSF54236">
    <property type="entry name" value="Ubiquitin-like"/>
    <property type="match status" value="1"/>
</dbReference>
<protein>
    <recommendedName>
        <fullName evidence="3 10">Ubiquitin-like protein ATG12</fullName>
    </recommendedName>
</protein>
<evidence type="ECO:0000256" key="7">
    <source>
        <dbReference type="ARBA" id="ARBA00022927"/>
    </source>
</evidence>
<dbReference type="GO" id="GO:0034727">
    <property type="term" value="P:piecemeal microautophagy of the nucleus"/>
    <property type="evidence" value="ECO:0007669"/>
    <property type="project" value="TreeGrafter"/>
</dbReference>
<evidence type="ECO:0000256" key="4">
    <source>
        <dbReference type="ARBA" id="ARBA00022448"/>
    </source>
</evidence>
<dbReference type="GO" id="GO:0015031">
    <property type="term" value="P:protein transport"/>
    <property type="evidence" value="ECO:0007669"/>
    <property type="project" value="UniProtKB-KW"/>
</dbReference>
<dbReference type="CDD" id="cd01612">
    <property type="entry name" value="Ubl_ATG12"/>
    <property type="match status" value="1"/>
</dbReference>
<organism evidence="12 13">
    <name type="scientific">Sordaria macrospora</name>
    <dbReference type="NCBI Taxonomy" id="5147"/>
    <lineage>
        <taxon>Eukaryota</taxon>
        <taxon>Fungi</taxon>
        <taxon>Dikarya</taxon>
        <taxon>Ascomycota</taxon>
        <taxon>Pezizomycotina</taxon>
        <taxon>Sordariomycetes</taxon>
        <taxon>Sordariomycetidae</taxon>
        <taxon>Sordariales</taxon>
        <taxon>Sordariaceae</taxon>
        <taxon>Sordaria</taxon>
    </lineage>
</organism>
<gene>
    <name evidence="12" type="ORF">SMACR_06998</name>
</gene>
<dbReference type="PANTHER" id="PTHR13385:SF0">
    <property type="entry name" value="UBIQUITIN-LIKE PROTEIN ATG12"/>
    <property type="match status" value="1"/>
</dbReference>
<keyword evidence="8 10" id="KW-0072">Autophagy</keyword>